<protein>
    <submittedName>
        <fullName evidence="2">Microcin H47 immunity protein MchI</fullName>
    </submittedName>
</protein>
<dbReference type="EMBL" id="CABGGS010000001">
    <property type="protein sequence ID" value="VUS22614.1"/>
    <property type="molecule type" value="Genomic_DNA"/>
</dbReference>
<reference evidence="2 3" key="1">
    <citation type="submission" date="2019-07" db="EMBL/GenBank/DDBJ databases">
        <authorList>
            <person name="Brisse S."/>
            <person name="Rodrigues C."/>
            <person name="Thorpe H."/>
        </authorList>
    </citation>
    <scope>NUCLEOTIDE SEQUENCE [LARGE SCALE GENOMIC DNA]</scope>
    <source>
        <strain evidence="2">SB6411</strain>
    </source>
</reference>
<keyword evidence="1" id="KW-1133">Transmembrane helix</keyword>
<keyword evidence="1" id="KW-0472">Membrane</keyword>
<dbReference type="RefSeq" id="WP_142980973.1">
    <property type="nucleotide sequence ID" value="NZ_CABGGS010000001.1"/>
</dbReference>
<evidence type="ECO:0000256" key="1">
    <source>
        <dbReference type="SAM" id="Phobius"/>
    </source>
</evidence>
<feature type="transmembrane region" description="Helical" evidence="1">
    <location>
        <begin position="12"/>
        <end position="31"/>
    </location>
</feature>
<gene>
    <name evidence="2" type="primary">mchI</name>
    <name evidence="2" type="ORF">SB6411_00190</name>
</gene>
<accession>A0ABY6V502</accession>
<evidence type="ECO:0000313" key="2">
    <source>
        <dbReference type="EMBL" id="VUS22614.1"/>
    </source>
</evidence>
<sequence>MDRNAKSFWINKISAVLSFPLTVIFVSFSSLKIMGEDNSFVDILLACIVYLGFVNLFNAFKKLMNFL</sequence>
<keyword evidence="1" id="KW-0812">Transmembrane</keyword>
<comment type="caution">
    <text evidence="2">The sequence shown here is derived from an EMBL/GenBank/DDBJ whole genome shotgun (WGS) entry which is preliminary data.</text>
</comment>
<proteinExistence type="predicted"/>
<evidence type="ECO:0000313" key="3">
    <source>
        <dbReference type="Proteomes" id="UP000317652"/>
    </source>
</evidence>
<feature type="transmembrane region" description="Helical" evidence="1">
    <location>
        <begin position="43"/>
        <end position="60"/>
    </location>
</feature>
<dbReference type="Proteomes" id="UP000317652">
    <property type="component" value="Unassembled WGS sequence"/>
</dbReference>
<name>A0ABY6V502_9ENTR</name>
<organism evidence="2 3">
    <name type="scientific">Klebsiella spallanzanii</name>
    <dbReference type="NCBI Taxonomy" id="2587528"/>
    <lineage>
        <taxon>Bacteria</taxon>
        <taxon>Pseudomonadati</taxon>
        <taxon>Pseudomonadota</taxon>
        <taxon>Gammaproteobacteria</taxon>
        <taxon>Enterobacterales</taxon>
        <taxon>Enterobacteriaceae</taxon>
        <taxon>Klebsiella/Raoultella group</taxon>
        <taxon>Klebsiella</taxon>
    </lineage>
</organism>
<keyword evidence="3" id="KW-1185">Reference proteome</keyword>